<comment type="caution">
    <text evidence="6">The sequence shown here is derived from an EMBL/GenBank/DDBJ whole genome shotgun (WGS) entry which is preliminary data.</text>
</comment>
<dbReference type="PANTHER" id="PTHR13386:SF1">
    <property type="entry name" value="HISTONE PARYLATION FACTOR 1"/>
    <property type="match status" value="1"/>
</dbReference>
<evidence type="ECO:0000256" key="4">
    <source>
        <dbReference type="ARBA" id="ARBA00022454"/>
    </source>
</evidence>
<organism evidence="6 7">
    <name type="scientific">Tropilaelaps mercedesae</name>
    <dbReference type="NCBI Taxonomy" id="418985"/>
    <lineage>
        <taxon>Eukaryota</taxon>
        <taxon>Metazoa</taxon>
        <taxon>Ecdysozoa</taxon>
        <taxon>Arthropoda</taxon>
        <taxon>Chelicerata</taxon>
        <taxon>Arachnida</taxon>
        <taxon>Acari</taxon>
        <taxon>Parasitiformes</taxon>
        <taxon>Mesostigmata</taxon>
        <taxon>Gamasina</taxon>
        <taxon>Dermanyssoidea</taxon>
        <taxon>Laelapidae</taxon>
        <taxon>Tropilaelaps</taxon>
    </lineage>
</organism>
<dbReference type="OrthoDB" id="416496at2759"/>
<accession>A0A1V9XKT4</accession>
<comment type="subcellular location">
    <subcellularLocation>
        <location evidence="2">Chromosome</location>
    </subcellularLocation>
    <subcellularLocation>
        <location evidence="1">Nucleus</location>
    </subcellularLocation>
</comment>
<dbReference type="EMBL" id="MNPL01008655">
    <property type="protein sequence ID" value="OQR74135.1"/>
    <property type="molecule type" value="Genomic_DNA"/>
</dbReference>
<evidence type="ECO:0000256" key="3">
    <source>
        <dbReference type="ARBA" id="ARBA00010803"/>
    </source>
</evidence>
<dbReference type="AlphaFoldDB" id="A0A1V9XKT4"/>
<sequence length="190" mass="21694">MIKEQVKKSKDDVNQKVTLEQVLQSLSRVSQNKHLLSYKSKRKARAVGNVMHHVGMVVPYDEKTEVGYRPLTVTNVELRRMMQNVAAAPLAQVKTALSSIQDLVTLVNFANDECDYGMGLELGLDLFLFGNERLHSTALFLLQTAYTLLHRTKFVEIIKDHLSCRKMENLDYLTKKLEADDEEPDGQRDE</sequence>
<keyword evidence="5" id="KW-0539">Nucleus</keyword>
<dbReference type="Proteomes" id="UP000192247">
    <property type="component" value="Unassembled WGS sequence"/>
</dbReference>
<dbReference type="InParanoid" id="A0A1V9XKT4"/>
<dbReference type="GO" id="GO:0072572">
    <property type="term" value="F:poly-ADP-D-ribose binding"/>
    <property type="evidence" value="ECO:0007669"/>
    <property type="project" value="TreeGrafter"/>
</dbReference>
<gene>
    <name evidence="6" type="ORF">BIW11_09280</name>
</gene>
<dbReference type="GO" id="GO:0042393">
    <property type="term" value="F:histone binding"/>
    <property type="evidence" value="ECO:0007669"/>
    <property type="project" value="InterPro"/>
</dbReference>
<dbReference type="GO" id="GO:0006974">
    <property type="term" value="P:DNA damage response"/>
    <property type="evidence" value="ECO:0007669"/>
    <property type="project" value="InterPro"/>
</dbReference>
<dbReference type="STRING" id="418985.A0A1V9XKT4"/>
<dbReference type="GO" id="GO:0005694">
    <property type="term" value="C:chromosome"/>
    <property type="evidence" value="ECO:0007669"/>
    <property type="project" value="UniProtKB-SubCell"/>
</dbReference>
<name>A0A1V9XKT4_9ACAR</name>
<dbReference type="InterPro" id="IPR019361">
    <property type="entry name" value="HPF1"/>
</dbReference>
<dbReference type="Pfam" id="PF10228">
    <property type="entry name" value="HPF1"/>
    <property type="match status" value="1"/>
</dbReference>
<comment type="similarity">
    <text evidence="3">Belongs to the HPF1 family.</text>
</comment>
<keyword evidence="4" id="KW-0158">Chromosome</keyword>
<evidence type="ECO:0000256" key="1">
    <source>
        <dbReference type="ARBA" id="ARBA00004123"/>
    </source>
</evidence>
<reference evidence="6 7" key="1">
    <citation type="journal article" date="2017" name="Gigascience">
        <title>Draft genome of the honey bee ectoparasitic mite, Tropilaelaps mercedesae, is shaped by the parasitic life history.</title>
        <authorList>
            <person name="Dong X."/>
            <person name="Armstrong S.D."/>
            <person name="Xia D."/>
            <person name="Makepeace B.L."/>
            <person name="Darby A.C."/>
            <person name="Kadowaki T."/>
        </authorList>
    </citation>
    <scope>NUCLEOTIDE SEQUENCE [LARGE SCALE GENOMIC DNA]</scope>
    <source>
        <strain evidence="6">Wuxi-XJTLU</strain>
    </source>
</reference>
<dbReference type="GO" id="GO:0005634">
    <property type="term" value="C:nucleus"/>
    <property type="evidence" value="ECO:0007669"/>
    <property type="project" value="UniProtKB-SubCell"/>
</dbReference>
<evidence type="ECO:0000256" key="5">
    <source>
        <dbReference type="ARBA" id="ARBA00023242"/>
    </source>
</evidence>
<dbReference type="PANTHER" id="PTHR13386">
    <property type="entry name" value="HISTONE PARYLATION FACTOR 1"/>
    <property type="match status" value="1"/>
</dbReference>
<evidence type="ECO:0000256" key="2">
    <source>
        <dbReference type="ARBA" id="ARBA00004286"/>
    </source>
</evidence>
<evidence type="ECO:0000313" key="7">
    <source>
        <dbReference type="Proteomes" id="UP000192247"/>
    </source>
</evidence>
<protein>
    <submittedName>
        <fullName evidence="6">Putative UPF0609 protein C4orf27-like</fullName>
    </submittedName>
</protein>
<keyword evidence="7" id="KW-1185">Reference proteome</keyword>
<evidence type="ECO:0000313" key="6">
    <source>
        <dbReference type="EMBL" id="OQR74135.1"/>
    </source>
</evidence>
<proteinExistence type="inferred from homology"/>